<keyword evidence="1" id="KW-0472">Membrane</keyword>
<evidence type="ECO:0000256" key="1">
    <source>
        <dbReference type="SAM" id="Phobius"/>
    </source>
</evidence>
<protein>
    <submittedName>
        <fullName evidence="4">Retrovirus-related Pol polyprotein from type-2 retrotransposable element R2DM</fullName>
    </submittedName>
</protein>
<dbReference type="InterPro" id="IPR043502">
    <property type="entry name" value="DNA/RNA_pol_sf"/>
</dbReference>
<dbReference type="Gene3D" id="3.30.70.270">
    <property type="match status" value="1"/>
</dbReference>
<dbReference type="CDD" id="cd01670">
    <property type="entry name" value="Death"/>
    <property type="match status" value="1"/>
</dbReference>
<feature type="domain" description="Reverse transcriptase" evidence="3">
    <location>
        <begin position="910"/>
        <end position="1182"/>
    </location>
</feature>
<gene>
    <name evidence="4" type="primary">pol</name>
    <name evidence="4" type="ORF">AWC38_SpisGene17249</name>
</gene>
<feature type="transmembrane region" description="Helical" evidence="1">
    <location>
        <begin position="269"/>
        <end position="289"/>
    </location>
</feature>
<feature type="transmembrane region" description="Helical" evidence="1">
    <location>
        <begin position="165"/>
        <end position="186"/>
    </location>
</feature>
<reference evidence="5" key="1">
    <citation type="journal article" date="2017" name="bioRxiv">
        <title>Comparative analysis of the genomes of Stylophora pistillata and Acropora digitifera provides evidence for extensive differences between species of corals.</title>
        <authorList>
            <person name="Voolstra C.R."/>
            <person name="Li Y."/>
            <person name="Liew Y.J."/>
            <person name="Baumgarten S."/>
            <person name="Zoccola D."/>
            <person name="Flot J.-F."/>
            <person name="Tambutte S."/>
            <person name="Allemand D."/>
            <person name="Aranda M."/>
        </authorList>
    </citation>
    <scope>NUCLEOTIDE SEQUENCE [LARGE SCALE GENOMIC DNA]</scope>
</reference>
<dbReference type="PROSITE" id="PS50017">
    <property type="entry name" value="DEATH_DOMAIN"/>
    <property type="match status" value="1"/>
</dbReference>
<sequence>MKCPNGSFVAFDKKPGKSVSDCKTCPEGTETDYFARYRACPCLEGHYRTHLFEGCQECGRNGLVCREEYASLKPGYWWKWRNDSYKRHYQDFIKNLKAPLPALDEDSVKYPHAIPTPYRCQVPESCKGGLDSLCADGYEGPICAVCSSGYYKQFHACKKCPSKSWIAGQLSLVAVILLVTFSLLAWKRKRRLAMDRDLDVMDKFLSKLKILIGFYQVTHGLLDVFSYINWPDSLKFVAKYSGILQINLLQIAPVHCLFRGLHMNAFGDLFVILSLNAIAIAASGLIYGIRKRIIFGNKGLEDEEKSAKTSQMKEVVYKNLFFVLYVGYLSTFSKTASVLPLACRKLCNDKNEELCNEYLTADYSVNCQGPTYNHLLIAAYVSTVYLFSLLAASFITLWRHQRAVLTTVDGDGSATIPNEEFNPECLPPVEQSDLFSFLILETSHYTNDQFKNYKSLEAYNQVVSVFVASVKGRIVSDKYVVVAKVRHSQRTNDPLVDIWLITGKDGRIFSAHCLGCKAGLAESCSHVASVLFHIECWTRINGKLACTQVKCSWLLPTYVSNVTYARAKEIDFSSAKKLKEKLDNNIESSDGFSNQTRLNVGAAANKNTNPSVSGEDVSEFYKKLNRCETKASILSLIDPYADQFITKSRNIPVLTDLYESSNLDLKYLELLRKCLEVKINISDEEIASAMKKLETFWRICILPEMLGRWYTRRCDLYESKLDDNAICFCRGQPNDDILTGDIIQYAQVLIKEVNPAIEGLQRPNLGRVRNFDVVSSEFIQILRNGSNHWVCVSSLGCQPGYVHLYDSLYHEVINQEVEEQTNDLLGGNLISLDFVPVQQQNNGSDYNSRTIDDGKTIVTKDHIQAIADDIGQLWKDLGFKRRLSTEVILIIDADFKHFHEKAWEVCLRWKQRKASGAKLGVLTDALENIGKRSSARKLLAEPRSTSNSSYISLEENDLMEGAQRGKRAACSGTTDNLLIDRIVALDCHRRRRTLSVTWIDVKKAYDSVDHSWLKGVITLQRFPTSLCKVIAKLCKSWNTKVVAITREGRQTSERIKFNRGLPQGDALCPRLFTVCLNPVAWKIRAAEGYRMSKPINSKVTGLLYIDDIKIFAASESKLERVKKMVKSSMEDMGLQWNLKKCAVAYVKRGVQVTAVSGGRVVESSRIPCLDDGERYKFLGVLGSVRQEDRLVLECAAREYLRRLSVIYTSPLSDYNRVVASNQFALPVLGYLMWTQQWPVMELKQIDRKACKIVVESGVRHPCSSNALLYMPRSKGGRGLRSVEMEYKATKIKGAVRLHGNEDRALGMVREFEEQAARMGRRSIFKEAAKCAEELGLELDLEHAQGIKKEVRRLEDESLSADGCFWWLTEWKNCPSHTIAGLVELYEQLLPTRVYTSQKTHTSGEGEVRCRLCGKAPESVAHILSGCSALAQSKYLSRHDAALKVLFYQLLYDEGFIDEIPPWYSPDKPKPVYESENVKAYWDVPIYADQQEVRCNRVDARIVNHMCKRVVTLEMSCPWVNNRTRKDEEKTLKYGPLRWELRQQFPGYEVKQYNIIMDALGGWSRELDVMMRELVGGRSTDVLRKMQRAVLSGTLNIARTFKVAV</sequence>
<dbReference type="GO" id="GO:0007165">
    <property type="term" value="P:signal transduction"/>
    <property type="evidence" value="ECO:0007669"/>
    <property type="project" value="InterPro"/>
</dbReference>
<organism evidence="4 5">
    <name type="scientific">Stylophora pistillata</name>
    <name type="common">Smooth cauliflower coral</name>
    <dbReference type="NCBI Taxonomy" id="50429"/>
    <lineage>
        <taxon>Eukaryota</taxon>
        <taxon>Metazoa</taxon>
        <taxon>Cnidaria</taxon>
        <taxon>Anthozoa</taxon>
        <taxon>Hexacorallia</taxon>
        <taxon>Scleractinia</taxon>
        <taxon>Astrocoeniina</taxon>
        <taxon>Pocilloporidae</taxon>
        <taxon>Stylophora</taxon>
    </lineage>
</organism>
<evidence type="ECO:0000259" key="3">
    <source>
        <dbReference type="PROSITE" id="PS50878"/>
    </source>
</evidence>
<dbReference type="InterPro" id="IPR043128">
    <property type="entry name" value="Rev_trsase/Diguanyl_cyclase"/>
</dbReference>
<dbReference type="Proteomes" id="UP000225706">
    <property type="component" value="Unassembled WGS sequence"/>
</dbReference>
<evidence type="ECO:0000259" key="2">
    <source>
        <dbReference type="PROSITE" id="PS50017"/>
    </source>
</evidence>
<dbReference type="SUPFAM" id="SSF47986">
    <property type="entry name" value="DEATH domain"/>
    <property type="match status" value="1"/>
</dbReference>
<dbReference type="EMBL" id="LSMT01000414">
    <property type="protein sequence ID" value="PFX18376.1"/>
    <property type="molecule type" value="Genomic_DNA"/>
</dbReference>
<dbReference type="OrthoDB" id="5982357at2759"/>
<dbReference type="Pfam" id="PF00078">
    <property type="entry name" value="RVT_1"/>
    <property type="match status" value="1"/>
</dbReference>
<dbReference type="SUPFAM" id="SSF56672">
    <property type="entry name" value="DNA/RNA polymerases"/>
    <property type="match status" value="1"/>
</dbReference>
<dbReference type="PROSITE" id="PS50878">
    <property type="entry name" value="RT_POL"/>
    <property type="match status" value="1"/>
</dbReference>
<feature type="transmembrane region" description="Helical" evidence="1">
    <location>
        <begin position="375"/>
        <end position="398"/>
    </location>
</feature>
<dbReference type="InterPro" id="IPR000488">
    <property type="entry name" value="Death_dom"/>
</dbReference>
<dbReference type="PANTHER" id="PTHR47526">
    <property type="entry name" value="ATP-DEPENDENT DNA HELICASE"/>
    <property type="match status" value="1"/>
</dbReference>
<evidence type="ECO:0000313" key="5">
    <source>
        <dbReference type="Proteomes" id="UP000225706"/>
    </source>
</evidence>
<dbReference type="Gene3D" id="1.10.533.10">
    <property type="entry name" value="Death Domain, Fas"/>
    <property type="match status" value="1"/>
</dbReference>
<feature type="domain" description="Death" evidence="2">
    <location>
        <begin position="859"/>
        <end position="942"/>
    </location>
</feature>
<dbReference type="PANTHER" id="PTHR47526:SF3">
    <property type="entry name" value="PHD-TYPE DOMAIN-CONTAINING PROTEIN"/>
    <property type="match status" value="1"/>
</dbReference>
<evidence type="ECO:0000313" key="4">
    <source>
        <dbReference type="EMBL" id="PFX18376.1"/>
    </source>
</evidence>
<comment type="caution">
    <text evidence="4">The sequence shown here is derived from an EMBL/GenBank/DDBJ whole genome shotgun (WGS) entry which is preliminary data.</text>
</comment>
<name>A0A2B4RMI3_STYPI</name>
<dbReference type="InterPro" id="IPR000477">
    <property type="entry name" value="RT_dom"/>
</dbReference>
<feature type="transmembrane region" description="Helical" evidence="1">
    <location>
        <begin position="210"/>
        <end position="230"/>
    </location>
</feature>
<keyword evidence="5" id="KW-1185">Reference proteome</keyword>
<keyword evidence="1" id="KW-0812">Transmembrane</keyword>
<dbReference type="InterPro" id="IPR011029">
    <property type="entry name" value="DEATH-like_dom_sf"/>
</dbReference>
<keyword evidence="1" id="KW-1133">Transmembrane helix</keyword>
<accession>A0A2B4RMI3</accession>
<proteinExistence type="predicted"/>